<name>A0A7W6GKJ9_9HYPH</name>
<evidence type="ECO:0000313" key="1">
    <source>
        <dbReference type="EMBL" id="MBB3978392.1"/>
    </source>
</evidence>
<comment type="caution">
    <text evidence="1">The sequence shown here is derived from an EMBL/GenBank/DDBJ whole genome shotgun (WGS) entry which is preliminary data.</text>
</comment>
<dbReference type="EMBL" id="JACIEE010000007">
    <property type="protein sequence ID" value="MBB3978392.1"/>
    <property type="molecule type" value="Genomic_DNA"/>
</dbReference>
<proteinExistence type="predicted"/>
<gene>
    <name evidence="1" type="ORF">GGQ64_003626</name>
</gene>
<protein>
    <submittedName>
        <fullName evidence="1">Uncharacterized protein</fullName>
    </submittedName>
</protein>
<dbReference type="AlphaFoldDB" id="A0A7W6GKJ9"/>
<accession>A0A7W6GKJ9</accession>
<sequence length="109" mass="12014">MSERIALKRPEGAAAMWMGTFHAFGLDLIRRFNTEFLRRQGQSAGRSGSGLSHRSGRTLVWVADRAGTSPHRCSGDQCRYPCCASGLRPARARRGRARCTGPRGHLSDQ</sequence>
<dbReference type="Proteomes" id="UP000574761">
    <property type="component" value="Unassembled WGS sequence"/>
</dbReference>
<evidence type="ECO:0000313" key="2">
    <source>
        <dbReference type="Proteomes" id="UP000574761"/>
    </source>
</evidence>
<keyword evidence="2" id="KW-1185">Reference proteome</keyword>
<reference evidence="1 2" key="1">
    <citation type="submission" date="2020-08" db="EMBL/GenBank/DDBJ databases">
        <title>Genomic Encyclopedia of Type Strains, Phase IV (KMG-IV): sequencing the most valuable type-strain genomes for metagenomic binning, comparative biology and taxonomic classification.</title>
        <authorList>
            <person name="Goeker M."/>
        </authorList>
    </citation>
    <scope>NUCLEOTIDE SEQUENCE [LARGE SCALE GENOMIC DNA]</scope>
    <source>
        <strain evidence="1 2">DSM 100211</strain>
    </source>
</reference>
<organism evidence="1 2">
    <name type="scientific">Mycoplana azooxidifex</name>
    <dbReference type="NCBI Taxonomy" id="1636188"/>
    <lineage>
        <taxon>Bacteria</taxon>
        <taxon>Pseudomonadati</taxon>
        <taxon>Pseudomonadota</taxon>
        <taxon>Alphaproteobacteria</taxon>
        <taxon>Hyphomicrobiales</taxon>
        <taxon>Rhizobiaceae</taxon>
        <taxon>Mycoplana</taxon>
    </lineage>
</organism>